<dbReference type="RefSeq" id="WP_378219341.1">
    <property type="nucleotide sequence ID" value="NZ_JBHRTK010000006.1"/>
</dbReference>
<evidence type="ECO:0000256" key="2">
    <source>
        <dbReference type="SAM" id="SignalP"/>
    </source>
</evidence>
<evidence type="ECO:0000256" key="1">
    <source>
        <dbReference type="SAM" id="MobiDB-lite"/>
    </source>
</evidence>
<feature type="chain" id="PRO_5047420509" evidence="2">
    <location>
        <begin position="28"/>
        <end position="103"/>
    </location>
</feature>
<dbReference type="Proteomes" id="UP001595583">
    <property type="component" value="Unassembled WGS sequence"/>
</dbReference>
<evidence type="ECO:0000313" key="4">
    <source>
        <dbReference type="Proteomes" id="UP001595583"/>
    </source>
</evidence>
<keyword evidence="4" id="KW-1185">Reference proteome</keyword>
<reference evidence="4" key="1">
    <citation type="journal article" date="2019" name="Int. J. Syst. Evol. Microbiol.">
        <title>The Global Catalogue of Microorganisms (GCM) 10K type strain sequencing project: providing services to taxonomists for standard genome sequencing and annotation.</title>
        <authorList>
            <consortium name="The Broad Institute Genomics Platform"/>
            <consortium name="The Broad Institute Genome Sequencing Center for Infectious Disease"/>
            <person name="Wu L."/>
            <person name="Ma J."/>
        </authorList>
    </citation>
    <scope>NUCLEOTIDE SEQUENCE [LARGE SCALE GENOMIC DNA]</scope>
    <source>
        <strain evidence="4">KCTC 52165</strain>
    </source>
</reference>
<feature type="region of interest" description="Disordered" evidence="1">
    <location>
        <begin position="61"/>
        <end position="83"/>
    </location>
</feature>
<feature type="signal peptide" evidence="2">
    <location>
        <begin position="1"/>
        <end position="27"/>
    </location>
</feature>
<proteinExistence type="predicted"/>
<protein>
    <submittedName>
        <fullName evidence="3">Uncharacterized protein</fullName>
    </submittedName>
</protein>
<sequence>MDKLGKCAAFAVTGLAVLSALTGAASAIEIGNPAGNAAVIGQMRDADLQTLRNQIQRQQFQQQQQFNREQDRRVAPPPVLDVPKVKPTCQTQVFGNSYLRSCR</sequence>
<accession>A0ABV7K6L5</accession>
<gene>
    <name evidence="3" type="ORF">ACFOHJ_05535</name>
</gene>
<organism evidence="3 4">
    <name type="scientific">Aquamicrobium soli</name>
    <dbReference type="NCBI Taxonomy" id="1811518"/>
    <lineage>
        <taxon>Bacteria</taxon>
        <taxon>Pseudomonadati</taxon>
        <taxon>Pseudomonadota</taxon>
        <taxon>Alphaproteobacteria</taxon>
        <taxon>Hyphomicrobiales</taxon>
        <taxon>Phyllobacteriaceae</taxon>
        <taxon>Aquamicrobium</taxon>
    </lineage>
</organism>
<keyword evidence="2" id="KW-0732">Signal</keyword>
<evidence type="ECO:0000313" key="3">
    <source>
        <dbReference type="EMBL" id="MFC3205666.1"/>
    </source>
</evidence>
<dbReference type="EMBL" id="JBHRTK010000006">
    <property type="protein sequence ID" value="MFC3205666.1"/>
    <property type="molecule type" value="Genomic_DNA"/>
</dbReference>
<name>A0ABV7K6L5_9HYPH</name>
<comment type="caution">
    <text evidence="3">The sequence shown here is derived from an EMBL/GenBank/DDBJ whole genome shotgun (WGS) entry which is preliminary data.</text>
</comment>